<evidence type="ECO:0000256" key="8">
    <source>
        <dbReference type="ARBA" id="ARBA00022912"/>
    </source>
</evidence>
<accession>A0AA47M7Q8</accession>
<comment type="similarity">
    <text evidence="2">Belongs to the protein-tyrosine phosphatase family. Non-receptor class dual specificity subfamily.</text>
</comment>
<dbReference type="InterPro" id="IPR029021">
    <property type="entry name" value="Prot-tyrosine_phosphatase-like"/>
</dbReference>
<comment type="catalytic activity">
    <reaction evidence="11">
        <text>O-phospho-L-seryl-[protein] + H2O = L-seryl-[protein] + phosphate</text>
        <dbReference type="Rhea" id="RHEA:20629"/>
        <dbReference type="Rhea" id="RHEA-COMP:9863"/>
        <dbReference type="Rhea" id="RHEA-COMP:11604"/>
        <dbReference type="ChEBI" id="CHEBI:15377"/>
        <dbReference type="ChEBI" id="CHEBI:29999"/>
        <dbReference type="ChEBI" id="CHEBI:43474"/>
        <dbReference type="ChEBI" id="CHEBI:83421"/>
        <dbReference type="EC" id="3.1.3.16"/>
    </reaction>
</comment>
<gene>
    <name evidence="16" type="primary">dusp22a</name>
    <name evidence="16" type="ORF">N1851_029052</name>
</gene>
<keyword evidence="9" id="KW-0472">Membrane</keyword>
<evidence type="ECO:0000256" key="1">
    <source>
        <dbReference type="ARBA" id="ARBA00004342"/>
    </source>
</evidence>
<dbReference type="GO" id="GO:0005829">
    <property type="term" value="C:cytosol"/>
    <property type="evidence" value="ECO:0007669"/>
    <property type="project" value="TreeGrafter"/>
</dbReference>
<evidence type="ECO:0000256" key="3">
    <source>
        <dbReference type="ARBA" id="ARBA00013064"/>
    </source>
</evidence>
<evidence type="ECO:0000256" key="14">
    <source>
        <dbReference type="ARBA" id="ARBA00068799"/>
    </source>
</evidence>
<keyword evidence="17" id="KW-1185">Reference proteome</keyword>
<sequence length="203" mass="22830">MSATAPSQVVDGLYLGNIRDAENKGSLSQNGVTHILSVYNNAKPMLEDKTYLCINAADASSQNLSQYFKECIGFIHECRLNGVSRSTTMVVAYLMTVTPYSWEECLAAVKAVRSFVGPNCGFQQQLQEYQMTNVSEYRVWLRDSFRPSPFKDEEQVGALLLHFTEQQRQEGQRRAALDQRWMKDDVAVCALPNDPNDPSSDKS</sequence>
<keyword evidence="10" id="KW-0449">Lipoprotein</keyword>
<evidence type="ECO:0000259" key="15">
    <source>
        <dbReference type="PROSITE" id="PS50054"/>
    </source>
</evidence>
<dbReference type="Pfam" id="PF00782">
    <property type="entry name" value="DSPc"/>
    <property type="match status" value="1"/>
</dbReference>
<dbReference type="GO" id="GO:0005886">
    <property type="term" value="C:plasma membrane"/>
    <property type="evidence" value="ECO:0007669"/>
    <property type="project" value="UniProtKB-SubCell"/>
</dbReference>
<dbReference type="EMBL" id="JAOPHQ010005468">
    <property type="protein sequence ID" value="KAK0135129.1"/>
    <property type="molecule type" value="Genomic_DNA"/>
</dbReference>
<protein>
    <recommendedName>
        <fullName evidence="14">Dual specificity protein phosphatase 15</fullName>
        <ecNumber evidence="4">3.1.3.16</ecNumber>
        <ecNumber evidence="3">3.1.3.48</ecNumber>
    </recommendedName>
</protein>
<name>A0AA47M7Q8_MERPO</name>
<evidence type="ECO:0000256" key="12">
    <source>
        <dbReference type="ARBA" id="ARBA00048336"/>
    </source>
</evidence>
<dbReference type="GO" id="GO:0007165">
    <property type="term" value="P:signal transduction"/>
    <property type="evidence" value="ECO:0007669"/>
    <property type="project" value="TreeGrafter"/>
</dbReference>
<keyword evidence="5" id="KW-1003">Cell membrane</keyword>
<dbReference type="Proteomes" id="UP001174136">
    <property type="component" value="Unassembled WGS sequence"/>
</dbReference>
<dbReference type="Gene3D" id="3.90.190.10">
    <property type="entry name" value="Protein tyrosine phosphatase superfamily"/>
    <property type="match status" value="1"/>
</dbReference>
<keyword evidence="8" id="KW-0904">Protein phosphatase</keyword>
<feature type="domain" description="Tyrosine-protein phosphatase" evidence="15">
    <location>
        <begin position="5"/>
        <end position="135"/>
    </location>
</feature>
<proteinExistence type="inferred from homology"/>
<dbReference type="GO" id="GO:0004722">
    <property type="term" value="F:protein serine/threonine phosphatase activity"/>
    <property type="evidence" value="ECO:0007669"/>
    <property type="project" value="UniProtKB-EC"/>
</dbReference>
<evidence type="ECO:0000256" key="9">
    <source>
        <dbReference type="ARBA" id="ARBA00023136"/>
    </source>
</evidence>
<evidence type="ECO:0000256" key="10">
    <source>
        <dbReference type="ARBA" id="ARBA00023288"/>
    </source>
</evidence>
<evidence type="ECO:0000313" key="16">
    <source>
        <dbReference type="EMBL" id="KAK0135129.1"/>
    </source>
</evidence>
<dbReference type="PRINTS" id="PR01908">
    <property type="entry name" value="ADSPHPHTASE"/>
</dbReference>
<dbReference type="AlphaFoldDB" id="A0AA47M7Q8"/>
<evidence type="ECO:0000256" key="11">
    <source>
        <dbReference type="ARBA" id="ARBA00047761"/>
    </source>
</evidence>
<evidence type="ECO:0000256" key="7">
    <source>
        <dbReference type="ARBA" id="ARBA00022801"/>
    </source>
</evidence>
<comment type="subcellular location">
    <subcellularLocation>
        <location evidence="1">Cell membrane</location>
        <topology evidence="1">Lipid-anchor</topology>
        <orientation evidence="1">Cytoplasmic side</orientation>
    </subcellularLocation>
</comment>
<dbReference type="PROSITE" id="PS50054">
    <property type="entry name" value="TYR_PHOSPHATASE_DUAL"/>
    <property type="match status" value="1"/>
</dbReference>
<evidence type="ECO:0000256" key="5">
    <source>
        <dbReference type="ARBA" id="ARBA00022475"/>
    </source>
</evidence>
<dbReference type="InterPro" id="IPR020422">
    <property type="entry name" value="TYR_PHOSPHATASE_DUAL_dom"/>
</dbReference>
<evidence type="ECO:0000256" key="2">
    <source>
        <dbReference type="ARBA" id="ARBA00008601"/>
    </source>
</evidence>
<evidence type="ECO:0000256" key="13">
    <source>
        <dbReference type="ARBA" id="ARBA00051722"/>
    </source>
</evidence>
<comment type="catalytic activity">
    <reaction evidence="12">
        <text>O-phospho-L-threonyl-[protein] + H2O = L-threonyl-[protein] + phosphate</text>
        <dbReference type="Rhea" id="RHEA:47004"/>
        <dbReference type="Rhea" id="RHEA-COMP:11060"/>
        <dbReference type="Rhea" id="RHEA-COMP:11605"/>
        <dbReference type="ChEBI" id="CHEBI:15377"/>
        <dbReference type="ChEBI" id="CHEBI:30013"/>
        <dbReference type="ChEBI" id="CHEBI:43474"/>
        <dbReference type="ChEBI" id="CHEBI:61977"/>
        <dbReference type="EC" id="3.1.3.16"/>
    </reaction>
</comment>
<keyword evidence="7" id="KW-0378">Hydrolase</keyword>
<evidence type="ECO:0000256" key="6">
    <source>
        <dbReference type="ARBA" id="ARBA00022707"/>
    </source>
</evidence>
<dbReference type="PANTHER" id="PTHR45948:SF1">
    <property type="entry name" value="TYROSINE-PROTEIN PHOSPHATASE DOMAIN-CONTAINING PROTEIN"/>
    <property type="match status" value="1"/>
</dbReference>
<evidence type="ECO:0000313" key="17">
    <source>
        <dbReference type="Proteomes" id="UP001174136"/>
    </source>
</evidence>
<reference evidence="16" key="1">
    <citation type="journal article" date="2023" name="Front. Mar. Sci.">
        <title>A new Merluccius polli reference genome to investigate the effects of global change in West African waters.</title>
        <authorList>
            <person name="Mateo J.L."/>
            <person name="Blanco-Fernandez C."/>
            <person name="Garcia-Vazquez E."/>
            <person name="Machado-Schiaffino G."/>
        </authorList>
    </citation>
    <scope>NUCLEOTIDE SEQUENCE</scope>
    <source>
        <strain evidence="16">C29</strain>
        <tissue evidence="16">Fin</tissue>
    </source>
</reference>
<dbReference type="SUPFAM" id="SSF52799">
    <property type="entry name" value="(Phosphotyrosine protein) phosphatases II"/>
    <property type="match status" value="1"/>
</dbReference>
<dbReference type="GO" id="GO:0004725">
    <property type="term" value="F:protein tyrosine phosphatase activity"/>
    <property type="evidence" value="ECO:0007669"/>
    <property type="project" value="UniProtKB-EC"/>
</dbReference>
<comment type="caution">
    <text evidence="16">The sequence shown here is derived from an EMBL/GenBank/DDBJ whole genome shotgun (WGS) entry which is preliminary data.</text>
</comment>
<dbReference type="PANTHER" id="PTHR45948">
    <property type="entry name" value="DUAL SPECIFICITY PROTEIN PHOSPHATASE DDB_G0269404-RELATED"/>
    <property type="match status" value="1"/>
</dbReference>
<dbReference type="SMART" id="SM00195">
    <property type="entry name" value="DSPc"/>
    <property type="match status" value="1"/>
</dbReference>
<dbReference type="FunFam" id="3.90.190.10:FF:000052">
    <property type="entry name" value="Dual specificity phosphatase 15"/>
    <property type="match status" value="1"/>
</dbReference>
<evidence type="ECO:0000256" key="4">
    <source>
        <dbReference type="ARBA" id="ARBA00013081"/>
    </source>
</evidence>
<comment type="catalytic activity">
    <reaction evidence="13">
        <text>O-phospho-L-tyrosyl-[protein] + H2O = L-tyrosyl-[protein] + phosphate</text>
        <dbReference type="Rhea" id="RHEA:10684"/>
        <dbReference type="Rhea" id="RHEA-COMP:10136"/>
        <dbReference type="Rhea" id="RHEA-COMP:20101"/>
        <dbReference type="ChEBI" id="CHEBI:15377"/>
        <dbReference type="ChEBI" id="CHEBI:43474"/>
        <dbReference type="ChEBI" id="CHEBI:46858"/>
        <dbReference type="ChEBI" id="CHEBI:61978"/>
        <dbReference type="EC" id="3.1.3.48"/>
    </reaction>
</comment>
<dbReference type="InterPro" id="IPR000340">
    <property type="entry name" value="Dual-sp_phosphatase_cat-dom"/>
</dbReference>
<dbReference type="EC" id="3.1.3.16" evidence="4"/>
<keyword evidence="6" id="KW-0519">Myristate</keyword>
<dbReference type="EC" id="3.1.3.48" evidence="3"/>
<organism evidence="16 17">
    <name type="scientific">Merluccius polli</name>
    <name type="common">Benguela hake</name>
    <name type="synonym">Merluccius cadenati</name>
    <dbReference type="NCBI Taxonomy" id="89951"/>
    <lineage>
        <taxon>Eukaryota</taxon>
        <taxon>Metazoa</taxon>
        <taxon>Chordata</taxon>
        <taxon>Craniata</taxon>
        <taxon>Vertebrata</taxon>
        <taxon>Euteleostomi</taxon>
        <taxon>Actinopterygii</taxon>
        <taxon>Neopterygii</taxon>
        <taxon>Teleostei</taxon>
        <taxon>Neoteleostei</taxon>
        <taxon>Acanthomorphata</taxon>
        <taxon>Zeiogadaria</taxon>
        <taxon>Gadariae</taxon>
        <taxon>Gadiformes</taxon>
        <taxon>Gadoidei</taxon>
        <taxon>Merlucciidae</taxon>
        <taxon>Merluccius</taxon>
    </lineage>
</organism>